<feature type="compositionally biased region" description="Polar residues" evidence="1">
    <location>
        <begin position="218"/>
        <end position="230"/>
    </location>
</feature>
<sequence length="533" mass="59946">MRPRAHLFAFSSFIFPLSLLKQDFTSRTARRPREDPPKLADNTKKGLASILKKWGRFCSEFGYSPETFLTDAQVPDFKIFWKWTMDRYNRIGVDSSLESSTLKSWMCHYIKLLIDEYGLRTTPKKKPVIGLDDLYLLLYTHWVVDDSTFKDERQRVQVATGLFTAAFFGCRPYSLFDTRVKIKEPDGLDVPTDDTAVATAQGGRRAVNDIKMDASNQVRSNRNGDFNTPWDSHGDSDSDSGCLYNYDEDCDTDDDCDAGPEATRSFLYRHFTISIVANQTPGKPNLVFMKATLLHTKGEDNNRRVKTLVIGGGDDDPLFSLLDHFISLGVQDDAFEATYAKNIENMIRKRRVLDLPVFREPLRSAGEVGTSPTEPLLASTWIRYLKQLGQKAGFQQSFTQYGLRRGLLNFVNNSSPASEIRFDTESCYLGKPSNEVVQKMARLASLTADANAPRELSSEQKAKLIQHPQVIRLGQRNKALTAQIHAAGYKTICDAEGTSHFKEKKKVEARLSCLNITAKSHDSASPETALPEG</sequence>
<dbReference type="Proteomes" id="UP000192927">
    <property type="component" value="Unassembled WGS sequence"/>
</dbReference>
<dbReference type="PANTHER" id="PTHR37535:SF3">
    <property type="entry name" value="FLUG DOMAIN-CONTAINING PROTEIN"/>
    <property type="match status" value="1"/>
</dbReference>
<feature type="chain" id="PRO_5012325765" evidence="2">
    <location>
        <begin position="21"/>
        <end position="533"/>
    </location>
</feature>
<dbReference type="Pfam" id="PF11917">
    <property type="entry name" value="DUF3435"/>
    <property type="match status" value="2"/>
</dbReference>
<accession>A0A1W5D519</accession>
<evidence type="ECO:0000256" key="1">
    <source>
        <dbReference type="SAM" id="MobiDB-lite"/>
    </source>
</evidence>
<protein>
    <submittedName>
        <fullName evidence="3">Uncharacterized protein</fullName>
    </submittedName>
</protein>
<feature type="signal peptide" evidence="2">
    <location>
        <begin position="1"/>
        <end position="20"/>
    </location>
</feature>
<name>A0A1W5D519_9LECA</name>
<keyword evidence="2" id="KW-0732">Signal</keyword>
<evidence type="ECO:0000256" key="2">
    <source>
        <dbReference type="SAM" id="SignalP"/>
    </source>
</evidence>
<dbReference type="AlphaFoldDB" id="A0A1W5D519"/>
<keyword evidence="4" id="KW-1185">Reference proteome</keyword>
<feature type="region of interest" description="Disordered" evidence="1">
    <location>
        <begin position="218"/>
        <end position="237"/>
    </location>
</feature>
<dbReference type="InterPro" id="IPR021842">
    <property type="entry name" value="DUF3435"/>
</dbReference>
<evidence type="ECO:0000313" key="4">
    <source>
        <dbReference type="Proteomes" id="UP000192927"/>
    </source>
</evidence>
<dbReference type="PANTHER" id="PTHR37535">
    <property type="entry name" value="FLUG DOMAIN PROTEIN"/>
    <property type="match status" value="1"/>
</dbReference>
<reference evidence="4" key="1">
    <citation type="submission" date="2017-03" db="EMBL/GenBank/DDBJ databases">
        <authorList>
            <person name="Sharma R."/>
            <person name="Thines M."/>
        </authorList>
    </citation>
    <scope>NUCLEOTIDE SEQUENCE [LARGE SCALE GENOMIC DNA]</scope>
</reference>
<evidence type="ECO:0000313" key="3">
    <source>
        <dbReference type="EMBL" id="SLM38186.1"/>
    </source>
</evidence>
<proteinExistence type="predicted"/>
<organism evidence="3 4">
    <name type="scientific">Lasallia pustulata</name>
    <dbReference type="NCBI Taxonomy" id="136370"/>
    <lineage>
        <taxon>Eukaryota</taxon>
        <taxon>Fungi</taxon>
        <taxon>Dikarya</taxon>
        <taxon>Ascomycota</taxon>
        <taxon>Pezizomycotina</taxon>
        <taxon>Lecanoromycetes</taxon>
        <taxon>OSLEUM clade</taxon>
        <taxon>Umbilicariomycetidae</taxon>
        <taxon>Umbilicariales</taxon>
        <taxon>Umbilicariaceae</taxon>
        <taxon>Lasallia</taxon>
    </lineage>
</organism>
<dbReference type="EMBL" id="FWEW01002291">
    <property type="protein sequence ID" value="SLM38186.1"/>
    <property type="molecule type" value="Genomic_DNA"/>
</dbReference>